<proteinExistence type="predicted"/>
<accession>V5FUE2</accession>
<comment type="caution">
    <text evidence="1">The sequence shown here is derived from an EMBL/GenBank/DDBJ whole genome shotgun (WGS) entry which is preliminary data.</text>
</comment>
<reference evidence="2" key="1">
    <citation type="journal article" date="2014" name="Genome Announc.">
        <title>Draft genome sequence of the formaldehyde-resistant fungus Byssochlamys spectabilis No. 5 (anamorph Paecilomyces variotii No. 5) (NBRC109023).</title>
        <authorList>
            <person name="Oka T."/>
            <person name="Ekino K."/>
            <person name="Fukuda K."/>
            <person name="Nomura Y."/>
        </authorList>
    </citation>
    <scope>NUCLEOTIDE SEQUENCE [LARGE SCALE GENOMIC DNA]</scope>
    <source>
        <strain evidence="2">No. 5 / NBRC 109023</strain>
    </source>
</reference>
<organism evidence="1 2">
    <name type="scientific">Byssochlamys spectabilis (strain No. 5 / NBRC 109023)</name>
    <name type="common">Paecilomyces variotii</name>
    <dbReference type="NCBI Taxonomy" id="1356009"/>
    <lineage>
        <taxon>Eukaryota</taxon>
        <taxon>Fungi</taxon>
        <taxon>Dikarya</taxon>
        <taxon>Ascomycota</taxon>
        <taxon>Pezizomycotina</taxon>
        <taxon>Eurotiomycetes</taxon>
        <taxon>Eurotiomycetidae</taxon>
        <taxon>Eurotiales</taxon>
        <taxon>Thermoascaceae</taxon>
        <taxon>Paecilomyces</taxon>
    </lineage>
</organism>
<dbReference type="HOGENOM" id="CLU_2096528_0_0_1"/>
<keyword evidence="2" id="KW-1185">Reference proteome</keyword>
<evidence type="ECO:0000313" key="1">
    <source>
        <dbReference type="EMBL" id="GAD92222.1"/>
    </source>
</evidence>
<gene>
    <name evidence="1" type="ORF">PVAR5_0812</name>
</gene>
<evidence type="ECO:0000313" key="2">
    <source>
        <dbReference type="Proteomes" id="UP000018001"/>
    </source>
</evidence>
<dbReference type="AlphaFoldDB" id="V5FUE2"/>
<sequence length="116" mass="12486">MQVESAIAMADRADTGRCWSMQPALDQGTPNGLFRDRSGTRMSLVDWLDHKADPRVDEMVEIEASHPGMFSDGLCFSVSGAEPGVAFHLIAAGNSRPAHRIGEFNKAADIESLPSA</sequence>
<dbReference type="InParanoid" id="V5FUE2"/>
<dbReference type="Proteomes" id="UP000018001">
    <property type="component" value="Unassembled WGS sequence"/>
</dbReference>
<protein>
    <submittedName>
        <fullName evidence="1">Uncharacterized protein</fullName>
    </submittedName>
</protein>
<dbReference type="EMBL" id="BAUL01000020">
    <property type="protein sequence ID" value="GAD92222.1"/>
    <property type="molecule type" value="Genomic_DNA"/>
</dbReference>
<name>V5FUE2_BYSSN</name>